<dbReference type="EMBL" id="JYIT01000028">
    <property type="protein sequence ID" value="KJL34349.1"/>
    <property type="molecule type" value="Genomic_DNA"/>
</dbReference>
<keyword evidence="3" id="KW-1185">Reference proteome</keyword>
<evidence type="ECO:0000313" key="2">
    <source>
        <dbReference type="EMBL" id="KJL34349.1"/>
    </source>
</evidence>
<evidence type="ECO:0000256" key="1">
    <source>
        <dbReference type="SAM" id="Phobius"/>
    </source>
</evidence>
<feature type="transmembrane region" description="Helical" evidence="1">
    <location>
        <begin position="85"/>
        <end position="108"/>
    </location>
</feature>
<feature type="transmembrane region" description="Helical" evidence="1">
    <location>
        <begin position="138"/>
        <end position="157"/>
    </location>
</feature>
<accession>A0A0F0LNT1</accession>
<dbReference type="AlphaFoldDB" id="A0A0F0LNT1"/>
<evidence type="ECO:0008006" key="4">
    <source>
        <dbReference type="Google" id="ProtNLM"/>
    </source>
</evidence>
<feature type="transmembrane region" description="Helical" evidence="1">
    <location>
        <begin position="56"/>
        <end position="78"/>
    </location>
</feature>
<dbReference type="Proteomes" id="UP000033448">
    <property type="component" value="Unassembled WGS sequence"/>
</dbReference>
<keyword evidence="1" id="KW-0812">Transmembrane</keyword>
<keyword evidence="1" id="KW-1133">Transmembrane helix</keyword>
<proteinExistence type="predicted"/>
<sequence>MSVEGKGAATARDVRARLADMRETVAPVVGGADVAKRLRAFEDGTLYIDSTSGAAFTAWLIDAVLVNGTAVALAVLYGTRSTDPYAGAGAGVLAIALLIVLPLCYGWAYRNGRALGGLLTATRLVRMKDGSRIGLAKAGWAMLIRTLLMPIAFWAALDGLSQVRVSIDDPATQRLRAAGFDRLRP</sequence>
<name>A0A0F0LNT1_9MICO</name>
<organism evidence="2 3">
    <name type="scientific">Microbacterium azadirachtae</name>
    <dbReference type="NCBI Taxonomy" id="582680"/>
    <lineage>
        <taxon>Bacteria</taxon>
        <taxon>Bacillati</taxon>
        <taxon>Actinomycetota</taxon>
        <taxon>Actinomycetes</taxon>
        <taxon>Micrococcales</taxon>
        <taxon>Microbacteriaceae</taxon>
        <taxon>Microbacterium</taxon>
    </lineage>
</organism>
<keyword evidence="1" id="KW-0472">Membrane</keyword>
<dbReference type="PATRIC" id="fig|582680.7.peg.73"/>
<reference evidence="2 3" key="1">
    <citation type="submission" date="2015-02" db="EMBL/GenBank/DDBJ databases">
        <title>Draft genome sequences of ten Microbacterium spp. with emphasis on heavy metal contaminated environments.</title>
        <authorList>
            <person name="Corretto E."/>
        </authorList>
    </citation>
    <scope>NUCLEOTIDE SEQUENCE [LARGE SCALE GENOMIC DNA]</scope>
    <source>
        <strain evidence="2 3">DSM 23848</strain>
    </source>
</reference>
<comment type="caution">
    <text evidence="2">The sequence shown here is derived from an EMBL/GenBank/DDBJ whole genome shotgun (WGS) entry which is preliminary data.</text>
</comment>
<evidence type="ECO:0000313" key="3">
    <source>
        <dbReference type="Proteomes" id="UP000033448"/>
    </source>
</evidence>
<dbReference type="RefSeq" id="WP_052674090.1">
    <property type="nucleotide sequence ID" value="NZ_JYIT01000028.1"/>
</dbReference>
<gene>
    <name evidence="2" type="ORF">RL72_00059</name>
</gene>
<protein>
    <recommendedName>
        <fullName evidence="4">RDD family protein</fullName>
    </recommendedName>
</protein>